<dbReference type="AlphaFoldDB" id="A0A9W4D372"/>
<gene>
    <name evidence="1" type="ORF">BGTH12_LOCUS4681</name>
</gene>
<comment type="caution">
    <text evidence="1">The sequence shown here is derived from an EMBL/GenBank/DDBJ whole genome shotgun (WGS) entry which is preliminary data.</text>
</comment>
<dbReference type="EMBL" id="CAJHIT010000007">
    <property type="protein sequence ID" value="CAD6503323.1"/>
    <property type="molecule type" value="Genomic_DNA"/>
</dbReference>
<sequence>MRCAYAFLLIPNHSMSQMERLVVVGVDQNYSHYGVYKPQITGKFPEVTSAPDIIMTQYSINNPGTYVRAYCSFNIPAIDIVAAIKADLEDITYSSHRNFNVNEEELALCRARIQAIPFGQNETSAISLQYLTHNNPCTVGEVFNLNFRQELRIVGDYTDFINSFSIAPIWIYADSPVNIQQILSHDHIYGEVRNEDDFRFTDLMAWFQGHLHIFRVRWRISDIIVMTVIGREAANSSRLLNGLLKNFKNSEELVTIVKKVNDNFDIWDSDRSISWYKYPAVKLQMLEVERKIRRFNFGSLPIFHFSSEIM</sequence>
<reference evidence="1" key="1">
    <citation type="submission" date="2020-10" db="EMBL/GenBank/DDBJ databases">
        <authorList>
            <person name="Muller C M."/>
        </authorList>
    </citation>
    <scope>NUCLEOTIDE SEQUENCE</scope>
    <source>
        <strain evidence="1">THUN-12</strain>
    </source>
</reference>
<evidence type="ECO:0000313" key="2">
    <source>
        <dbReference type="Proteomes" id="UP000683417"/>
    </source>
</evidence>
<proteinExistence type="predicted"/>
<name>A0A9W4D372_BLUGR</name>
<evidence type="ECO:0000313" key="1">
    <source>
        <dbReference type="EMBL" id="CAD6503323.1"/>
    </source>
</evidence>
<accession>A0A9W4D372</accession>
<organism evidence="1 2">
    <name type="scientific">Blumeria graminis f. sp. triticale</name>
    <dbReference type="NCBI Taxonomy" id="1689686"/>
    <lineage>
        <taxon>Eukaryota</taxon>
        <taxon>Fungi</taxon>
        <taxon>Dikarya</taxon>
        <taxon>Ascomycota</taxon>
        <taxon>Pezizomycotina</taxon>
        <taxon>Leotiomycetes</taxon>
        <taxon>Erysiphales</taxon>
        <taxon>Erysiphaceae</taxon>
        <taxon>Blumeria</taxon>
    </lineage>
</organism>
<dbReference type="Proteomes" id="UP000683417">
    <property type="component" value="Unassembled WGS sequence"/>
</dbReference>
<protein>
    <submittedName>
        <fullName evidence="1">BgTH12-02990</fullName>
    </submittedName>
</protein>